<keyword evidence="3" id="KW-1185">Reference proteome</keyword>
<dbReference type="GO" id="GO:0050708">
    <property type="term" value="P:regulation of protein secretion"/>
    <property type="evidence" value="ECO:0007669"/>
    <property type="project" value="TreeGrafter"/>
</dbReference>
<evidence type="ECO:0000313" key="3">
    <source>
        <dbReference type="Proteomes" id="UP000287033"/>
    </source>
</evidence>
<evidence type="ECO:0000256" key="1">
    <source>
        <dbReference type="ARBA" id="ARBA00009045"/>
    </source>
</evidence>
<proteinExistence type="inferred from homology"/>
<organism evidence="2 3">
    <name type="scientific">Chiloscyllium punctatum</name>
    <name type="common">Brownbanded bambooshark</name>
    <name type="synonym">Hemiscyllium punctatum</name>
    <dbReference type="NCBI Taxonomy" id="137246"/>
    <lineage>
        <taxon>Eukaryota</taxon>
        <taxon>Metazoa</taxon>
        <taxon>Chordata</taxon>
        <taxon>Craniata</taxon>
        <taxon>Vertebrata</taxon>
        <taxon>Chondrichthyes</taxon>
        <taxon>Elasmobranchii</taxon>
        <taxon>Galeomorphii</taxon>
        <taxon>Galeoidea</taxon>
        <taxon>Orectolobiformes</taxon>
        <taxon>Hemiscylliidae</taxon>
        <taxon>Chiloscyllium</taxon>
    </lineage>
</organism>
<dbReference type="InterPro" id="IPR051512">
    <property type="entry name" value="Inactive_Rhomboid"/>
</dbReference>
<dbReference type="Proteomes" id="UP000287033">
    <property type="component" value="Unassembled WGS sequence"/>
</dbReference>
<dbReference type="EMBL" id="BEZZ01018164">
    <property type="protein sequence ID" value="GCC39014.1"/>
    <property type="molecule type" value="Genomic_DNA"/>
</dbReference>
<dbReference type="PANTHER" id="PTHR45965:SF2">
    <property type="entry name" value="INACTIVE RHOMBOID PROTEIN 2"/>
    <property type="match status" value="1"/>
</dbReference>
<comment type="similarity">
    <text evidence="1">Belongs to the peptidase S54 family.</text>
</comment>
<dbReference type="GO" id="GO:0042058">
    <property type="term" value="P:regulation of epidermal growth factor receptor signaling pathway"/>
    <property type="evidence" value="ECO:0007669"/>
    <property type="project" value="TreeGrafter"/>
</dbReference>
<name>A0A401T8S8_CHIPU</name>
<evidence type="ECO:0000313" key="2">
    <source>
        <dbReference type="EMBL" id="GCC39014.1"/>
    </source>
</evidence>
<dbReference type="GO" id="GO:0005789">
    <property type="term" value="C:endoplasmic reticulum membrane"/>
    <property type="evidence" value="ECO:0007669"/>
    <property type="project" value="TreeGrafter"/>
</dbReference>
<dbReference type="OrthoDB" id="2146116at2759"/>
<comment type="caution">
    <text evidence="2">The sequence shown here is derived from an EMBL/GenBank/DDBJ whole genome shotgun (WGS) entry which is preliminary data.</text>
</comment>
<reference evidence="2 3" key="1">
    <citation type="journal article" date="2018" name="Nat. Ecol. Evol.">
        <title>Shark genomes provide insights into elasmobranch evolution and the origin of vertebrates.</title>
        <authorList>
            <person name="Hara Y"/>
            <person name="Yamaguchi K"/>
            <person name="Onimaru K"/>
            <person name="Kadota M"/>
            <person name="Koyanagi M"/>
            <person name="Keeley SD"/>
            <person name="Tatsumi K"/>
            <person name="Tanaka K"/>
            <person name="Motone F"/>
            <person name="Kageyama Y"/>
            <person name="Nozu R"/>
            <person name="Adachi N"/>
            <person name="Nishimura O"/>
            <person name="Nakagawa R"/>
            <person name="Tanegashima C"/>
            <person name="Kiyatake I"/>
            <person name="Matsumoto R"/>
            <person name="Murakumo K"/>
            <person name="Nishida K"/>
            <person name="Terakita A"/>
            <person name="Kuratani S"/>
            <person name="Sato K"/>
            <person name="Hyodo S Kuraku.S."/>
        </authorList>
    </citation>
    <scope>NUCLEOTIDE SEQUENCE [LARGE SCALE GENOMIC DNA]</scope>
</reference>
<protein>
    <submittedName>
        <fullName evidence="2">Uncharacterized protein</fullName>
    </submittedName>
</protein>
<accession>A0A401T8S8</accession>
<dbReference type="AlphaFoldDB" id="A0A401T8S8"/>
<dbReference type="PANTHER" id="PTHR45965">
    <property type="entry name" value="INACTIVE RHOMBOID PROTEIN"/>
    <property type="match status" value="1"/>
</dbReference>
<gene>
    <name evidence="2" type="ORF">chiPu_0023256</name>
</gene>
<dbReference type="STRING" id="137246.A0A401T8S8"/>
<sequence length="59" mass="6879">CEITTREYCQFKDGYFHEEATLCSQVHCLDEVCGLLPFLNPDVPDQIYRLWLSLFLHAG</sequence>
<feature type="non-terminal residue" evidence="2">
    <location>
        <position position="1"/>
    </location>
</feature>